<protein>
    <submittedName>
        <fullName evidence="1">Uncharacterized protein</fullName>
    </submittedName>
</protein>
<organism evidence="1 2">
    <name type="scientific">Lysinimonas soli</name>
    <dbReference type="NCBI Taxonomy" id="1074233"/>
    <lineage>
        <taxon>Bacteria</taxon>
        <taxon>Bacillati</taxon>
        <taxon>Actinomycetota</taxon>
        <taxon>Actinomycetes</taxon>
        <taxon>Micrococcales</taxon>
        <taxon>Microbacteriaceae</taxon>
        <taxon>Lysinimonas</taxon>
    </lineage>
</organism>
<gene>
    <name evidence="1" type="ORF">ACFPJ4_06925</name>
</gene>
<accession>A0ABW0NPX4</accession>
<dbReference type="EMBL" id="JBHSMG010000001">
    <property type="protein sequence ID" value="MFC5501971.1"/>
    <property type="molecule type" value="Genomic_DNA"/>
</dbReference>
<sequence length="74" mass="8081">MSERMSWWDRLNERLFPYLGPPPLGPGPGGERPVDAAPAASRCPLCGQPMSAHEIERTADWSTPTRLHCPPSAA</sequence>
<proteinExistence type="predicted"/>
<dbReference type="Proteomes" id="UP001596039">
    <property type="component" value="Unassembled WGS sequence"/>
</dbReference>
<reference evidence="2" key="1">
    <citation type="journal article" date="2019" name="Int. J. Syst. Evol. Microbiol.">
        <title>The Global Catalogue of Microorganisms (GCM) 10K type strain sequencing project: providing services to taxonomists for standard genome sequencing and annotation.</title>
        <authorList>
            <consortium name="The Broad Institute Genomics Platform"/>
            <consortium name="The Broad Institute Genome Sequencing Center for Infectious Disease"/>
            <person name="Wu L."/>
            <person name="Ma J."/>
        </authorList>
    </citation>
    <scope>NUCLEOTIDE SEQUENCE [LARGE SCALE GENOMIC DNA]</scope>
    <source>
        <strain evidence="2">CGMCC 4.6997</strain>
    </source>
</reference>
<evidence type="ECO:0000313" key="2">
    <source>
        <dbReference type="Proteomes" id="UP001596039"/>
    </source>
</evidence>
<evidence type="ECO:0000313" key="1">
    <source>
        <dbReference type="EMBL" id="MFC5501971.1"/>
    </source>
</evidence>
<keyword evidence="2" id="KW-1185">Reference proteome</keyword>
<comment type="caution">
    <text evidence="1">The sequence shown here is derived from an EMBL/GenBank/DDBJ whole genome shotgun (WGS) entry which is preliminary data.</text>
</comment>
<name>A0ABW0NPX4_9MICO</name>
<dbReference type="RefSeq" id="WP_386739631.1">
    <property type="nucleotide sequence ID" value="NZ_JBHSMG010000001.1"/>
</dbReference>